<evidence type="ECO:0000313" key="1">
    <source>
        <dbReference type="EMBL" id="OZC01921.1"/>
    </source>
</evidence>
<accession>A0A259TW25</accession>
<evidence type="ECO:0000313" key="2">
    <source>
        <dbReference type="Proteomes" id="UP000216446"/>
    </source>
</evidence>
<comment type="caution">
    <text evidence="1">The sequence shown here is derived from an EMBL/GenBank/DDBJ whole genome shotgun (WGS) entry which is preliminary data.</text>
</comment>
<dbReference type="InterPro" id="IPR010865">
    <property type="entry name" value="DUF1499"/>
</dbReference>
<organism evidence="1 2">
    <name type="scientific">Rubricoccus marinus</name>
    <dbReference type="NCBI Taxonomy" id="716817"/>
    <lineage>
        <taxon>Bacteria</taxon>
        <taxon>Pseudomonadati</taxon>
        <taxon>Rhodothermota</taxon>
        <taxon>Rhodothermia</taxon>
        <taxon>Rhodothermales</taxon>
        <taxon>Rubricoccaceae</taxon>
        <taxon>Rubricoccus</taxon>
    </lineage>
</organism>
<protein>
    <recommendedName>
        <fullName evidence="3">DUF1499 domain-containing protein</fullName>
    </recommendedName>
</protein>
<dbReference type="Pfam" id="PF07386">
    <property type="entry name" value="DUF1499"/>
    <property type="match status" value="1"/>
</dbReference>
<dbReference type="AlphaFoldDB" id="A0A259TW25"/>
<dbReference type="OrthoDB" id="9763616at2"/>
<evidence type="ECO:0008006" key="3">
    <source>
        <dbReference type="Google" id="ProtNLM"/>
    </source>
</evidence>
<sequence>MKRFFLAVTALAGVGMILSRQTGSRPEVDAADSPLAPCGPYANCARLSRSIPADASTVRRVAEAAVRTDRSLLSGRADEISLTAGGLRATYRTGPFVDDLALEVTPGASGEASILHLRSASRVGRSDLGTNQRRLDRLVADVLARVGAS</sequence>
<name>A0A259TW25_9BACT</name>
<gene>
    <name evidence="1" type="ORF">BSZ36_02315</name>
</gene>
<dbReference type="InParanoid" id="A0A259TW25"/>
<dbReference type="RefSeq" id="WP_094545596.1">
    <property type="nucleotide sequence ID" value="NZ_MQWB01000001.1"/>
</dbReference>
<proteinExistence type="predicted"/>
<keyword evidence="2" id="KW-1185">Reference proteome</keyword>
<dbReference type="Proteomes" id="UP000216446">
    <property type="component" value="Unassembled WGS sequence"/>
</dbReference>
<dbReference type="EMBL" id="MQWB01000001">
    <property type="protein sequence ID" value="OZC01921.1"/>
    <property type="molecule type" value="Genomic_DNA"/>
</dbReference>
<reference evidence="1 2" key="1">
    <citation type="submission" date="2016-11" db="EMBL/GenBank/DDBJ databases">
        <title>Study of marine rhodopsin-containing bacteria.</title>
        <authorList>
            <person name="Yoshizawa S."/>
            <person name="Kumagai Y."/>
            <person name="Kogure K."/>
        </authorList>
    </citation>
    <scope>NUCLEOTIDE SEQUENCE [LARGE SCALE GENOMIC DNA]</scope>
    <source>
        <strain evidence="1 2">SG-29</strain>
    </source>
</reference>